<protein>
    <submittedName>
        <fullName evidence="4">Uncharacterized protein</fullName>
    </submittedName>
</protein>
<evidence type="ECO:0000256" key="1">
    <source>
        <dbReference type="SAM" id="MobiDB-lite"/>
    </source>
</evidence>
<keyword evidence="3" id="KW-0732">Signal</keyword>
<feature type="signal peptide" evidence="3">
    <location>
        <begin position="1"/>
        <end position="22"/>
    </location>
</feature>
<feature type="chain" id="PRO_5026131504" evidence="3">
    <location>
        <begin position="23"/>
        <end position="304"/>
    </location>
</feature>
<dbReference type="PANTHER" id="PTHR21879:SF9">
    <property type="entry name" value="OSIRIS 16"/>
    <property type="match status" value="1"/>
</dbReference>
<evidence type="ECO:0000313" key="4">
    <source>
        <dbReference type="EMBL" id="KAF0767255.1"/>
    </source>
</evidence>
<evidence type="ECO:0000256" key="3">
    <source>
        <dbReference type="SAM" id="SignalP"/>
    </source>
</evidence>
<keyword evidence="2" id="KW-0472">Membrane</keyword>
<name>A0A6G0Z9R2_APHCR</name>
<dbReference type="PANTHER" id="PTHR21879">
    <property type="entry name" value="FI03362P-RELATED-RELATED"/>
    <property type="match status" value="1"/>
</dbReference>
<feature type="transmembrane region" description="Helical" evidence="2">
    <location>
        <begin position="140"/>
        <end position="161"/>
    </location>
</feature>
<dbReference type="OrthoDB" id="6627399at2759"/>
<reference evidence="4 5" key="1">
    <citation type="submission" date="2019-08" db="EMBL/GenBank/DDBJ databases">
        <title>Whole genome of Aphis craccivora.</title>
        <authorList>
            <person name="Voronova N.V."/>
            <person name="Shulinski R.S."/>
            <person name="Bandarenka Y.V."/>
            <person name="Zhorov D.G."/>
            <person name="Warner D."/>
        </authorList>
    </citation>
    <scope>NUCLEOTIDE SEQUENCE [LARGE SCALE GENOMIC DNA]</scope>
    <source>
        <strain evidence="4">180601</strain>
        <tissue evidence="4">Whole Body</tissue>
    </source>
</reference>
<dbReference type="Proteomes" id="UP000478052">
    <property type="component" value="Unassembled WGS sequence"/>
</dbReference>
<dbReference type="AlphaFoldDB" id="A0A6G0Z9R2"/>
<feature type="region of interest" description="Disordered" evidence="1">
    <location>
        <begin position="243"/>
        <end position="274"/>
    </location>
</feature>
<gene>
    <name evidence="4" type="ORF">FWK35_00010231</name>
</gene>
<dbReference type="GO" id="GO:0016020">
    <property type="term" value="C:membrane"/>
    <property type="evidence" value="ECO:0007669"/>
    <property type="project" value="TreeGrafter"/>
</dbReference>
<proteinExistence type="predicted"/>
<accession>A0A6G0Z9R2</accession>
<dbReference type="EMBL" id="VUJU01001012">
    <property type="protein sequence ID" value="KAF0767255.1"/>
    <property type="molecule type" value="Genomic_DNA"/>
</dbReference>
<feature type="non-terminal residue" evidence="4">
    <location>
        <position position="304"/>
    </location>
</feature>
<sequence>MSAIKWCLLGIMVTVRLSSGHSDSGPERSFGVLRCTSADGPGTCLFKGLLKNALLYAASRREDSLAAVAADDNKAGDGGGGLLQQQSKGIEEYLIEQIQNIFGLFSFGFDLPAEVIAPWSLLKSSFLNGRGKKNKNLGPMLAAGVAVMAGTLLPLAFGALFMLAGKAIMTSLMAITISGLLGLKTLFGKHESGHVKSYAAPAAHYTEAQFEQELGVYKGQTEAKMHSSSANYYAGESNPPGAYFKGVRPPTHQQNQHDDDDDGPDQPGGYYSSAGPLVPNNKIAVVEKIVVVVVVDDLIRRHGI</sequence>
<evidence type="ECO:0000313" key="5">
    <source>
        <dbReference type="Proteomes" id="UP000478052"/>
    </source>
</evidence>
<evidence type="ECO:0000256" key="2">
    <source>
        <dbReference type="SAM" id="Phobius"/>
    </source>
</evidence>
<comment type="caution">
    <text evidence="4">The sequence shown here is derived from an EMBL/GenBank/DDBJ whole genome shotgun (WGS) entry which is preliminary data.</text>
</comment>
<keyword evidence="5" id="KW-1185">Reference proteome</keyword>
<keyword evidence="2" id="KW-1133">Transmembrane helix</keyword>
<dbReference type="InterPro" id="IPR012464">
    <property type="entry name" value="DUF1676"/>
</dbReference>
<dbReference type="Pfam" id="PF07898">
    <property type="entry name" value="DUF1676"/>
    <property type="match status" value="1"/>
</dbReference>
<keyword evidence="2" id="KW-0812">Transmembrane</keyword>
<organism evidence="4 5">
    <name type="scientific">Aphis craccivora</name>
    <name type="common">Cowpea aphid</name>
    <dbReference type="NCBI Taxonomy" id="307492"/>
    <lineage>
        <taxon>Eukaryota</taxon>
        <taxon>Metazoa</taxon>
        <taxon>Ecdysozoa</taxon>
        <taxon>Arthropoda</taxon>
        <taxon>Hexapoda</taxon>
        <taxon>Insecta</taxon>
        <taxon>Pterygota</taxon>
        <taxon>Neoptera</taxon>
        <taxon>Paraneoptera</taxon>
        <taxon>Hemiptera</taxon>
        <taxon>Sternorrhyncha</taxon>
        <taxon>Aphidomorpha</taxon>
        <taxon>Aphidoidea</taxon>
        <taxon>Aphididae</taxon>
        <taxon>Aphidini</taxon>
        <taxon>Aphis</taxon>
        <taxon>Aphis</taxon>
    </lineage>
</organism>